<accession>A0A0L8HUY3</accession>
<name>A0A0L8HUY3_OCTBM</name>
<sequence>MKHFEQQFSFLYDPMNFLWGSGQAMILAIPPPQKKREIIMLSLSYYSFGIWHCNG</sequence>
<evidence type="ECO:0000313" key="1">
    <source>
        <dbReference type="EMBL" id="KOF93002.1"/>
    </source>
</evidence>
<organism evidence="1">
    <name type="scientific">Octopus bimaculoides</name>
    <name type="common">California two-spotted octopus</name>
    <dbReference type="NCBI Taxonomy" id="37653"/>
    <lineage>
        <taxon>Eukaryota</taxon>
        <taxon>Metazoa</taxon>
        <taxon>Spiralia</taxon>
        <taxon>Lophotrochozoa</taxon>
        <taxon>Mollusca</taxon>
        <taxon>Cephalopoda</taxon>
        <taxon>Coleoidea</taxon>
        <taxon>Octopodiformes</taxon>
        <taxon>Octopoda</taxon>
        <taxon>Incirrata</taxon>
        <taxon>Octopodidae</taxon>
        <taxon>Octopus</taxon>
    </lineage>
</organism>
<protein>
    <submittedName>
        <fullName evidence="1">Uncharacterized protein</fullName>
    </submittedName>
</protein>
<dbReference type="EMBL" id="KQ417249">
    <property type="protein sequence ID" value="KOF93002.1"/>
    <property type="molecule type" value="Genomic_DNA"/>
</dbReference>
<dbReference type="EMBL" id="KQ417249">
    <property type="protein sequence ID" value="KOF93001.1"/>
    <property type="molecule type" value="Genomic_DNA"/>
</dbReference>
<reference evidence="1" key="1">
    <citation type="submission" date="2015-07" db="EMBL/GenBank/DDBJ databases">
        <title>MeaNS - Measles Nucleotide Surveillance Program.</title>
        <authorList>
            <person name="Tran T."/>
            <person name="Druce J."/>
        </authorList>
    </citation>
    <scope>NUCLEOTIDE SEQUENCE</scope>
    <source>
        <strain evidence="1">UCB-OBI-ISO-001</strain>
        <tissue evidence="1">Gonad</tissue>
    </source>
</reference>
<proteinExistence type="predicted"/>
<gene>
    <name evidence="1" type="ORF">OCBIM_22005397mg</name>
</gene>
<dbReference type="AlphaFoldDB" id="A0A0L8HUY3"/>